<dbReference type="OrthoDB" id="2476469at2759"/>
<evidence type="ECO:0000313" key="3">
    <source>
        <dbReference type="Proteomes" id="UP000266673"/>
    </source>
</evidence>
<comment type="caution">
    <text evidence="2">The sequence shown here is derived from an EMBL/GenBank/DDBJ whole genome shotgun (WGS) entry which is preliminary data.</text>
</comment>
<dbReference type="Proteomes" id="UP000266673">
    <property type="component" value="Unassembled WGS sequence"/>
</dbReference>
<reference evidence="2 3" key="1">
    <citation type="submission" date="2018-06" db="EMBL/GenBank/DDBJ databases">
        <title>Comparative genomics reveals the genomic features of Rhizophagus irregularis, R. cerebriforme, R. diaphanum and Gigaspora rosea, and their symbiotic lifestyle signature.</title>
        <authorList>
            <person name="Morin E."/>
            <person name="San Clemente H."/>
            <person name="Chen E.C.H."/>
            <person name="De La Providencia I."/>
            <person name="Hainaut M."/>
            <person name="Kuo A."/>
            <person name="Kohler A."/>
            <person name="Murat C."/>
            <person name="Tang N."/>
            <person name="Roy S."/>
            <person name="Loubradou J."/>
            <person name="Henrissat B."/>
            <person name="Grigoriev I.V."/>
            <person name="Corradi N."/>
            <person name="Roux C."/>
            <person name="Martin F.M."/>
        </authorList>
    </citation>
    <scope>NUCLEOTIDE SEQUENCE [LARGE SCALE GENOMIC DNA]</scope>
    <source>
        <strain evidence="2 3">DAOM 194757</strain>
    </source>
</reference>
<proteinExistence type="predicted"/>
<feature type="compositionally biased region" description="Acidic residues" evidence="1">
    <location>
        <begin position="29"/>
        <end position="39"/>
    </location>
</feature>
<name>A0A397VH24_9GLOM</name>
<evidence type="ECO:0000313" key="2">
    <source>
        <dbReference type="EMBL" id="RIB21785.1"/>
    </source>
</evidence>
<sequence>MDSDLQKRPTAETIHNKLSEWHSFVKESDELDESDEIDELDKYDKRNEFNESNESNEKSKIVSEFMTADTRISELSTILKKHPDIVYASALIDTHDIAQQYKERKNQHNKYDICDQNKKRKNQPDIYDSASIISVENPVVNHRSKRQKPDQESYTTFN</sequence>
<feature type="region of interest" description="Disordered" evidence="1">
    <location>
        <begin position="25"/>
        <end position="60"/>
    </location>
</feature>
<organism evidence="2 3">
    <name type="scientific">Gigaspora rosea</name>
    <dbReference type="NCBI Taxonomy" id="44941"/>
    <lineage>
        <taxon>Eukaryota</taxon>
        <taxon>Fungi</taxon>
        <taxon>Fungi incertae sedis</taxon>
        <taxon>Mucoromycota</taxon>
        <taxon>Glomeromycotina</taxon>
        <taxon>Glomeromycetes</taxon>
        <taxon>Diversisporales</taxon>
        <taxon>Gigasporaceae</taxon>
        <taxon>Gigaspora</taxon>
    </lineage>
</organism>
<feature type="region of interest" description="Disordered" evidence="1">
    <location>
        <begin position="137"/>
        <end position="158"/>
    </location>
</feature>
<evidence type="ECO:0000256" key="1">
    <source>
        <dbReference type="SAM" id="MobiDB-lite"/>
    </source>
</evidence>
<accession>A0A397VH24</accession>
<dbReference type="AlphaFoldDB" id="A0A397VH24"/>
<protein>
    <submittedName>
        <fullName evidence="2">Uncharacterized protein</fullName>
    </submittedName>
</protein>
<dbReference type="EMBL" id="QKWP01000341">
    <property type="protein sequence ID" value="RIB21785.1"/>
    <property type="molecule type" value="Genomic_DNA"/>
</dbReference>
<keyword evidence="3" id="KW-1185">Reference proteome</keyword>
<feature type="compositionally biased region" description="Basic and acidic residues" evidence="1">
    <location>
        <begin position="40"/>
        <end position="60"/>
    </location>
</feature>
<gene>
    <name evidence="2" type="ORF">C2G38_1063633</name>
</gene>